<keyword evidence="8" id="KW-0472">Membrane</keyword>
<keyword evidence="12" id="KW-1185">Reference proteome</keyword>
<dbReference type="EC" id="2.4.1.-" evidence="9"/>
<evidence type="ECO:0000256" key="2">
    <source>
        <dbReference type="ARBA" id="ARBA00009239"/>
    </source>
</evidence>
<dbReference type="EMBL" id="JAVRBK010000010">
    <property type="protein sequence ID" value="KAK5638919.1"/>
    <property type="molecule type" value="Genomic_DNA"/>
</dbReference>
<evidence type="ECO:0000313" key="12">
    <source>
        <dbReference type="Proteomes" id="UP001329430"/>
    </source>
</evidence>
<keyword evidence="3 9" id="KW-0808">Transferase</keyword>
<gene>
    <name evidence="10" type="ORF">RI129_013214</name>
    <name evidence="11" type="ORF">RI129_013229</name>
</gene>
<keyword evidence="4" id="KW-0812">Transmembrane</keyword>
<proteinExistence type="inferred from homology"/>
<comment type="caution">
    <text evidence="11">The sequence shown here is derived from an EMBL/GenBank/DDBJ whole genome shotgun (WGS) entry which is preliminary data.</text>
</comment>
<dbReference type="PANTHER" id="PTHR12369:SF13">
    <property type="entry name" value="HEXOSYLTRANSFERASE"/>
    <property type="match status" value="1"/>
</dbReference>
<evidence type="ECO:0000313" key="10">
    <source>
        <dbReference type="EMBL" id="KAK5638919.1"/>
    </source>
</evidence>
<dbReference type="AlphaFoldDB" id="A0AAN7V2M1"/>
<accession>A0AAN7V2M1</accession>
<keyword evidence="6" id="KW-1133">Transmembrane helix</keyword>
<dbReference type="InterPro" id="IPR051227">
    <property type="entry name" value="CS_glycosyltransferase"/>
</dbReference>
<dbReference type="PANTHER" id="PTHR12369">
    <property type="entry name" value="CHONDROITIN SYNTHASE"/>
    <property type="match status" value="1"/>
</dbReference>
<reference evidence="11 12" key="2">
    <citation type="journal article" date="2024" name="Insects">
        <title>An Improved Chromosome-Level Genome Assembly of the Firefly Pyrocoelia pectoralis.</title>
        <authorList>
            <person name="Fu X."/>
            <person name="Meyer-Rochow V.B."/>
            <person name="Ballantyne L."/>
            <person name="Zhu X."/>
        </authorList>
    </citation>
    <scope>NUCLEOTIDE SEQUENCE [LARGE SCALE GENOMIC DNA]</scope>
    <source>
        <strain evidence="11">XCY_ONT2</strain>
    </source>
</reference>
<dbReference type="PROSITE" id="PS51257">
    <property type="entry name" value="PROKAR_LIPOPROTEIN"/>
    <property type="match status" value="1"/>
</dbReference>
<evidence type="ECO:0000256" key="6">
    <source>
        <dbReference type="ARBA" id="ARBA00022989"/>
    </source>
</evidence>
<evidence type="ECO:0000256" key="1">
    <source>
        <dbReference type="ARBA" id="ARBA00004447"/>
    </source>
</evidence>
<dbReference type="GO" id="GO:0047238">
    <property type="term" value="F:glucuronosyl-N-acetylgalactosaminyl-proteoglycan 4-beta-N-acetylgalactosaminyltransferase activity"/>
    <property type="evidence" value="ECO:0007669"/>
    <property type="project" value="TreeGrafter"/>
</dbReference>
<evidence type="ECO:0000256" key="3">
    <source>
        <dbReference type="ARBA" id="ARBA00022679"/>
    </source>
</evidence>
<dbReference type="GO" id="GO:0032580">
    <property type="term" value="C:Golgi cisterna membrane"/>
    <property type="evidence" value="ECO:0007669"/>
    <property type="project" value="UniProtKB-SubCell"/>
</dbReference>
<reference evidence="11" key="1">
    <citation type="submission" date="2023-06" db="EMBL/GenBank/DDBJ databases">
        <authorList>
            <person name="Fu X."/>
            <person name="Zhu X."/>
        </authorList>
    </citation>
    <scope>NUCLEOTIDE SEQUENCE</scope>
    <source>
        <strain evidence="11">XCY_ONT2</strain>
        <tissue evidence="11">Whole body</tissue>
    </source>
</reference>
<organism evidence="11 12">
    <name type="scientific">Pyrocoelia pectoralis</name>
    <dbReference type="NCBI Taxonomy" id="417401"/>
    <lineage>
        <taxon>Eukaryota</taxon>
        <taxon>Metazoa</taxon>
        <taxon>Ecdysozoa</taxon>
        <taxon>Arthropoda</taxon>
        <taxon>Hexapoda</taxon>
        <taxon>Insecta</taxon>
        <taxon>Pterygota</taxon>
        <taxon>Neoptera</taxon>
        <taxon>Endopterygota</taxon>
        <taxon>Coleoptera</taxon>
        <taxon>Polyphaga</taxon>
        <taxon>Elateriformia</taxon>
        <taxon>Elateroidea</taxon>
        <taxon>Lampyridae</taxon>
        <taxon>Lampyrinae</taxon>
        <taxon>Pyrocoelia</taxon>
    </lineage>
</organism>
<evidence type="ECO:0000256" key="9">
    <source>
        <dbReference type="RuleBase" id="RU364016"/>
    </source>
</evidence>
<evidence type="ECO:0000256" key="7">
    <source>
        <dbReference type="ARBA" id="ARBA00023034"/>
    </source>
</evidence>
<evidence type="ECO:0000256" key="4">
    <source>
        <dbReference type="ARBA" id="ARBA00022692"/>
    </source>
</evidence>
<sequence length="740" mass="85901">MISLKFVQKMITSNLYILLGILLGILISCYFDSSCPSYKDLKLTEDTFSLSSTFKTIPRKAPPLKKSFTSSKESEKFVRPHYISTELSIRDKLFVGVLTSEDKINTQAVFINKTITHLVDKVKFFITVHNKMRNTFNLTGIVGFTDNRSKYRPFQMIKYIGDTFMQGYDYYFLMNDYNYLNVRKLKRLVGKISVSNDLYMGTLVEDGSYCNLDAGILLSNSVLRALRTNLDWCINNAVSDDSSENLGRCVYYSTNLECQIEVTGHSFSSYKLKHFQLEKHLQQLSKRKEFNHAVIVYPILQAKDFHILNAYFSRRHLEKLQLEITELSKDLHDSWPPGQRVAAKPATRFDVLPQLYFNATHLFFPDDFTNTRPHTTVDYLDIQKVIRAITDKVLYDNFDTLQYRRLVNGYRRFDLSRGIDYIVDLGFRNLHTGKEVIKRFEVCKPLGKVEFIPAPYVTENVRVTILLPVEEMEGELAHEFLINYEKVIMRRKDKVLLMLVLMYQSSSPSKGSNDIFATLKQRATKVSNKYHNEDMRIIWVSIRLPSTNGTMTLINCRPLNFAVVDLALRKIGTEALTLILDVYSDVTAEFLNRVRMNTISNFQIYSPIPFRQYNPNVTHTDVFDVKKTVGHFDRDEYKYVSFYGKDYVLARKKAQNEIPIVRTDNDIIKIVNNTNSGNIYELFLKHLDKIHCMRATEKDLKVKYHEDSTNDGTLNLFVGTKLQLAKIILDFQNVIDVIYK</sequence>
<comment type="subcellular location">
    <subcellularLocation>
        <location evidence="1 9">Golgi apparatus</location>
        <location evidence="1 9">Golgi stack membrane</location>
        <topology evidence="1 9">Single-pass type II membrane protein</topology>
    </subcellularLocation>
</comment>
<dbReference type="EMBL" id="JAVRBK010000010">
    <property type="protein sequence ID" value="KAK5638934.1"/>
    <property type="molecule type" value="Genomic_DNA"/>
</dbReference>
<dbReference type="InterPro" id="IPR008428">
    <property type="entry name" value="Chond_GalNAc"/>
</dbReference>
<dbReference type="Pfam" id="PF05679">
    <property type="entry name" value="CHGN"/>
    <property type="match status" value="1"/>
</dbReference>
<evidence type="ECO:0000256" key="5">
    <source>
        <dbReference type="ARBA" id="ARBA00022968"/>
    </source>
</evidence>
<protein>
    <recommendedName>
        <fullName evidence="9">Hexosyltransferase</fullName>
        <ecNumber evidence="9">2.4.1.-</ecNumber>
    </recommendedName>
</protein>
<dbReference type="Proteomes" id="UP001329430">
    <property type="component" value="Chromosome 10"/>
</dbReference>
<evidence type="ECO:0000313" key="11">
    <source>
        <dbReference type="EMBL" id="KAK5638934.1"/>
    </source>
</evidence>
<name>A0AAN7V2M1_9COLE</name>
<dbReference type="Gene3D" id="3.90.550.50">
    <property type="match status" value="1"/>
</dbReference>
<evidence type="ECO:0000256" key="8">
    <source>
        <dbReference type="ARBA" id="ARBA00023136"/>
    </source>
</evidence>
<keyword evidence="5 9" id="KW-0735">Signal-anchor</keyword>
<keyword evidence="7 9" id="KW-0333">Golgi apparatus</keyword>
<comment type="similarity">
    <text evidence="2 9">Belongs to the chondroitin N-acetylgalactosaminyltransferase family.</text>
</comment>